<dbReference type="InterPro" id="IPR012843">
    <property type="entry name" value="YscD"/>
</dbReference>
<dbReference type="PATRIC" id="fig|634503.3.peg.852"/>
<dbReference type="STRING" id="67780.B6E78_15195"/>
<dbReference type="InterPro" id="IPR053946">
    <property type="entry name" value="YscD_ppl_3rd"/>
</dbReference>
<dbReference type="RefSeq" id="WP_015870339.1">
    <property type="nucleotide sequence ID" value="NC_012779.2"/>
</dbReference>
<dbReference type="NCBIfam" id="TIGR02500">
    <property type="entry name" value="type_III_yscD"/>
    <property type="match status" value="1"/>
</dbReference>
<sequence>METCFKLTLLNGPLRGQALRLPTGEFTLGEDEENDLHLALESGATAALSASEQGISLTTPTPCWVGGRPWHGDHLPLNQGIDLAGIHFVLTDSDSDAPLPKIVKRRTKSRAILLYVLFGTLLPTLGIIGFFGYTAAPLPPTPPTPRSWLPQALKNEPGLQAIWQSNDELLLRGHCQDSGHLAALSQRLQASGVHLQQEAVCNDTLRQALRALLNSYGYQNMIITLQDNGDATIDGDIQGNSTPLAQALDQLPGLGRWQFTDSGAQTLERLINALQTEGLLEGISARRTEHAWLLSGHITPPQQERLNDLLQRLNHQGGANTLPLRFIGMAGGLGTEDLLPAPIAGVGGADNALYLQLSNGMRLLPGTPLSQGMRIVQITPDGVSLAGRLRLVFIPLHSS</sequence>
<proteinExistence type="predicted"/>
<dbReference type="KEGG" id="eic:NT01EI_0942"/>
<protein>
    <submittedName>
        <fullName evidence="3">Type III secretion apparatus protein, YscD/HrpQ family, putative</fullName>
    </submittedName>
</protein>
<evidence type="ECO:0000256" key="1">
    <source>
        <dbReference type="SAM" id="Phobius"/>
    </source>
</evidence>
<feature type="transmembrane region" description="Helical" evidence="1">
    <location>
        <begin position="112"/>
        <end position="133"/>
    </location>
</feature>
<organism evidence="3 4">
    <name type="scientific">Edwardsiella ictaluri (strain 93-146)</name>
    <dbReference type="NCBI Taxonomy" id="634503"/>
    <lineage>
        <taxon>Bacteria</taxon>
        <taxon>Pseudomonadati</taxon>
        <taxon>Pseudomonadota</taxon>
        <taxon>Gammaproteobacteria</taxon>
        <taxon>Enterobacterales</taxon>
        <taxon>Hafniaceae</taxon>
        <taxon>Edwardsiella</taxon>
    </lineage>
</organism>
<dbReference type="HOGENOM" id="CLU_626776_0_0_6"/>
<keyword evidence="1" id="KW-1133">Transmembrane helix</keyword>
<keyword evidence="1" id="KW-0812">Transmembrane</keyword>
<dbReference type="GeneID" id="69537988"/>
<gene>
    <name evidence="3" type="ordered locus">NT01EI_0942</name>
</gene>
<keyword evidence="1" id="KW-0472">Membrane</keyword>
<dbReference type="AlphaFoldDB" id="C5B9Q3"/>
<dbReference type="OrthoDB" id="7066518at2"/>
<dbReference type="Pfam" id="PF21934">
    <property type="entry name" value="Yop-YscD_ppl_3rd"/>
    <property type="match status" value="1"/>
</dbReference>
<evidence type="ECO:0000259" key="2">
    <source>
        <dbReference type="Pfam" id="PF21934"/>
    </source>
</evidence>
<name>C5B9Q3_EDWI9</name>
<evidence type="ECO:0000313" key="4">
    <source>
        <dbReference type="Proteomes" id="UP000001485"/>
    </source>
</evidence>
<feature type="domain" description="YscD-like Bon-like" evidence="2">
    <location>
        <begin position="266"/>
        <end position="316"/>
    </location>
</feature>
<dbReference type="EMBL" id="CP001600">
    <property type="protein sequence ID" value="ACR68155.1"/>
    <property type="molecule type" value="Genomic_DNA"/>
</dbReference>
<evidence type="ECO:0000313" key="3">
    <source>
        <dbReference type="EMBL" id="ACR68155.1"/>
    </source>
</evidence>
<dbReference type="Proteomes" id="UP000001485">
    <property type="component" value="Chromosome"/>
</dbReference>
<accession>C5B9Q3</accession>
<reference evidence="3 4" key="2">
    <citation type="journal article" date="2012" name="J. Bacteriol.">
        <title>Genome Sequence of Edwardsiella ictaluri 93-146, a Strain Associated with a Natural Channel Catfish Outbreak of Enteric Septicemia of Catfish.</title>
        <authorList>
            <person name="Williams M.L."/>
            <person name="Gillaspy A.F."/>
            <person name="Dyer D.W."/>
            <person name="Thune R.L."/>
            <person name="Waldbieser G.C."/>
            <person name="Schuster S.C."/>
            <person name="Gipson J."/>
            <person name="Zaitshik J."/>
            <person name="Landry C."/>
            <person name="Banes M.M."/>
            <person name="Lawrence M.L."/>
        </authorList>
    </citation>
    <scope>NUCLEOTIDE SEQUENCE [LARGE SCALE GENOMIC DNA]</scope>
    <source>
        <strain evidence="3 4">93-146</strain>
    </source>
</reference>
<reference evidence="4" key="1">
    <citation type="submission" date="2009-03" db="EMBL/GenBank/DDBJ databases">
        <title>Complete genome sequence of Edwardsiella ictaluri 93-146.</title>
        <authorList>
            <person name="Williams M.L."/>
            <person name="Gillaspy A.F."/>
            <person name="Dyer D.W."/>
            <person name="Thune R.L."/>
            <person name="Waldbieser G.C."/>
            <person name="Schuster S.C."/>
            <person name="Gipson J."/>
            <person name="Zaitshik J."/>
            <person name="Landry C."/>
            <person name="Lawrence M.L."/>
        </authorList>
    </citation>
    <scope>NUCLEOTIDE SEQUENCE [LARGE SCALE GENOMIC DNA]</scope>
    <source>
        <strain evidence="4">93-146</strain>
    </source>
</reference>